<name>A0A663A640_HALS9</name>
<reference evidence="1 2" key="1">
    <citation type="submission" date="2019-07" db="EMBL/GenBank/DDBJ databases">
        <title>Genomic Encyclopedia of Archaeal and Bacterial Type Strains, Phase II (KMG-II): from individual species to whole genera.</title>
        <authorList>
            <person name="Goeker M."/>
        </authorList>
    </citation>
    <scope>NUCLEOTIDE SEQUENCE [LARGE SCALE GENOMIC DNA]</scope>
    <source>
        <strain evidence="1 2">DSM 3754</strain>
    </source>
</reference>
<proteinExistence type="predicted"/>
<accession>A0A663A640</accession>
<organism evidence="1 2">
    <name type="scientific">Halobacterium salinarum (strain ATCC 33171 / DSM 3754 / JCM 8978 / NBRC 102687 / NCIMB 764 / 91-R6)</name>
    <dbReference type="NCBI Taxonomy" id="2597657"/>
    <lineage>
        <taxon>Archaea</taxon>
        <taxon>Methanobacteriati</taxon>
        <taxon>Methanobacteriota</taxon>
        <taxon>Stenosarchaea group</taxon>
        <taxon>Halobacteria</taxon>
        <taxon>Halobacteriales</taxon>
        <taxon>Halobacteriaceae</taxon>
        <taxon>Halobacterium</taxon>
    </lineage>
</organism>
<gene>
    <name evidence="1" type="ORF">APQ99_02356</name>
</gene>
<evidence type="ECO:0000313" key="1">
    <source>
        <dbReference type="EMBL" id="TYO73818.1"/>
    </source>
</evidence>
<dbReference type="EMBL" id="VRYN01000016">
    <property type="protein sequence ID" value="TYO73818.1"/>
    <property type="molecule type" value="Genomic_DNA"/>
</dbReference>
<comment type="caution">
    <text evidence="1">The sequence shown here is derived from an EMBL/GenBank/DDBJ whole genome shotgun (WGS) entry which is preliminary data.</text>
</comment>
<evidence type="ECO:0000313" key="2">
    <source>
        <dbReference type="Proteomes" id="UP000323075"/>
    </source>
</evidence>
<dbReference type="Proteomes" id="UP000323075">
    <property type="component" value="Unassembled WGS sequence"/>
</dbReference>
<protein>
    <submittedName>
        <fullName evidence="1">Uncharacterized protein</fullName>
    </submittedName>
</protein>
<dbReference type="AlphaFoldDB" id="A0A663A640"/>
<sequence length="57" mass="6294">MYFRDSGYYIQLQTTAVSRLQTVNGELEDLCCGGISTLYGTMTTNLDSAYAIIFNLG</sequence>